<dbReference type="PANTHER" id="PTHR43711">
    <property type="entry name" value="TWO-COMPONENT HISTIDINE KINASE"/>
    <property type="match status" value="1"/>
</dbReference>
<protein>
    <recommendedName>
        <fullName evidence="2">histidine kinase</fullName>
        <ecNumber evidence="2">2.7.13.3</ecNumber>
    </recommendedName>
</protein>
<evidence type="ECO:0000256" key="1">
    <source>
        <dbReference type="ARBA" id="ARBA00000085"/>
    </source>
</evidence>
<dbReference type="InterPro" id="IPR003594">
    <property type="entry name" value="HATPase_dom"/>
</dbReference>
<organism evidence="8 9">
    <name type="scientific">Pedobacter polaris</name>
    <dbReference type="NCBI Taxonomy" id="2571273"/>
    <lineage>
        <taxon>Bacteria</taxon>
        <taxon>Pseudomonadati</taxon>
        <taxon>Bacteroidota</taxon>
        <taxon>Sphingobacteriia</taxon>
        <taxon>Sphingobacteriales</taxon>
        <taxon>Sphingobacteriaceae</taxon>
        <taxon>Pedobacter</taxon>
    </lineage>
</organism>
<dbReference type="SUPFAM" id="SSF55874">
    <property type="entry name" value="ATPase domain of HSP90 chaperone/DNA topoisomerase II/histidine kinase"/>
    <property type="match status" value="1"/>
</dbReference>
<keyword evidence="4" id="KW-0808">Transferase</keyword>
<dbReference type="InterPro" id="IPR050736">
    <property type="entry name" value="Sensor_HK_Regulatory"/>
</dbReference>
<reference evidence="8 9" key="1">
    <citation type="submission" date="2019-04" db="EMBL/GenBank/DDBJ databases">
        <title>Pedobacter sp. RP-3-22 sp. nov., isolated from Arctic soil.</title>
        <authorList>
            <person name="Dahal R.H."/>
            <person name="Kim D.-U."/>
        </authorList>
    </citation>
    <scope>NUCLEOTIDE SEQUENCE [LARGE SCALE GENOMIC DNA]</scope>
    <source>
        <strain evidence="8 9">RP-3-22</strain>
    </source>
</reference>
<evidence type="ECO:0000256" key="5">
    <source>
        <dbReference type="ARBA" id="ARBA00022777"/>
    </source>
</evidence>
<dbReference type="PROSITE" id="PS50109">
    <property type="entry name" value="HIS_KIN"/>
    <property type="match status" value="1"/>
</dbReference>
<gene>
    <name evidence="8" type="ORF">FA048_16105</name>
</gene>
<keyword evidence="3" id="KW-0597">Phosphoprotein</keyword>
<dbReference type="Pfam" id="PF02518">
    <property type="entry name" value="HATPase_c"/>
    <property type="match status" value="1"/>
</dbReference>
<dbReference type="PRINTS" id="PR00344">
    <property type="entry name" value="BCTRLSENSOR"/>
</dbReference>
<comment type="caution">
    <text evidence="8">The sequence shown here is derived from an EMBL/GenBank/DDBJ whole genome shotgun (WGS) entry which is preliminary data.</text>
</comment>
<evidence type="ECO:0000256" key="4">
    <source>
        <dbReference type="ARBA" id="ARBA00022679"/>
    </source>
</evidence>
<evidence type="ECO:0000256" key="6">
    <source>
        <dbReference type="ARBA" id="ARBA00023012"/>
    </source>
</evidence>
<dbReference type="FunFam" id="3.30.565.10:FF:000006">
    <property type="entry name" value="Sensor histidine kinase WalK"/>
    <property type="match status" value="1"/>
</dbReference>
<dbReference type="OrthoDB" id="9813151at2"/>
<dbReference type="AlphaFoldDB" id="A0A4U1CN14"/>
<keyword evidence="5 8" id="KW-0418">Kinase</keyword>
<evidence type="ECO:0000313" key="8">
    <source>
        <dbReference type="EMBL" id="TKC06723.1"/>
    </source>
</evidence>
<proteinExistence type="predicted"/>
<keyword evidence="9" id="KW-1185">Reference proteome</keyword>
<evidence type="ECO:0000259" key="7">
    <source>
        <dbReference type="PROSITE" id="PS50109"/>
    </source>
</evidence>
<evidence type="ECO:0000313" key="9">
    <source>
        <dbReference type="Proteomes" id="UP000309488"/>
    </source>
</evidence>
<dbReference type="Gene3D" id="3.30.565.10">
    <property type="entry name" value="Histidine kinase-like ATPase, C-terminal domain"/>
    <property type="match status" value="1"/>
</dbReference>
<dbReference type="SMART" id="SM00387">
    <property type="entry name" value="HATPase_c"/>
    <property type="match status" value="1"/>
</dbReference>
<feature type="domain" description="Histidine kinase" evidence="7">
    <location>
        <begin position="1"/>
        <end position="198"/>
    </location>
</feature>
<comment type="catalytic activity">
    <reaction evidence="1">
        <text>ATP + protein L-histidine = ADP + protein N-phospho-L-histidine.</text>
        <dbReference type="EC" id="2.7.13.3"/>
    </reaction>
</comment>
<evidence type="ECO:0000256" key="2">
    <source>
        <dbReference type="ARBA" id="ARBA00012438"/>
    </source>
</evidence>
<name>A0A4U1CN14_9SPHI</name>
<dbReference type="GO" id="GO:0004673">
    <property type="term" value="F:protein histidine kinase activity"/>
    <property type="evidence" value="ECO:0007669"/>
    <property type="project" value="UniProtKB-EC"/>
</dbReference>
<dbReference type="InterPro" id="IPR036890">
    <property type="entry name" value="HATPase_C_sf"/>
</dbReference>
<accession>A0A4U1CN14</accession>
<evidence type="ECO:0000256" key="3">
    <source>
        <dbReference type="ARBA" id="ARBA00022553"/>
    </source>
</evidence>
<dbReference type="Proteomes" id="UP000309488">
    <property type="component" value="Unassembled WGS sequence"/>
</dbReference>
<dbReference type="GO" id="GO:0000160">
    <property type="term" value="P:phosphorelay signal transduction system"/>
    <property type="evidence" value="ECO:0007669"/>
    <property type="project" value="UniProtKB-KW"/>
</dbReference>
<keyword evidence="6" id="KW-0902">Two-component regulatory system</keyword>
<dbReference type="InterPro" id="IPR004358">
    <property type="entry name" value="Sig_transdc_His_kin-like_C"/>
</dbReference>
<dbReference type="PANTHER" id="PTHR43711:SF31">
    <property type="entry name" value="HISTIDINE KINASE"/>
    <property type="match status" value="1"/>
</dbReference>
<dbReference type="InterPro" id="IPR005467">
    <property type="entry name" value="His_kinase_dom"/>
</dbReference>
<dbReference type="EC" id="2.7.13.3" evidence="2"/>
<dbReference type="EMBL" id="SWBR01000004">
    <property type="protein sequence ID" value="TKC06723.1"/>
    <property type="molecule type" value="Genomic_DNA"/>
</dbReference>
<sequence>MQLLNRLKDNPNGHLPILIDQANKSMTKVSNLIEELLNASKITYGQMHLKPIDFKLISVVEDCIQNIEPRDRVKIKLVGDLQAHVYGDPVRIEQVVVNFINNAFKYAPASENIEVAIVQGVESVKLSVVDSGPGINAEKLPHLFDRYYRIDEGGFQYSGLGLGLYICAEIIKKNNGEIGVHSEIGKGSEFWFRLPMVKQNSM</sequence>